<dbReference type="Gene3D" id="1.20.1170.10">
    <property type="match status" value="1"/>
</dbReference>
<evidence type="ECO:0000256" key="1">
    <source>
        <dbReference type="SAM" id="Coils"/>
    </source>
</evidence>
<evidence type="ECO:0008006" key="3">
    <source>
        <dbReference type="Google" id="ProtNLM"/>
    </source>
</evidence>
<reference evidence="2" key="1">
    <citation type="submission" date="2016-07" db="EMBL/GenBank/DDBJ databases">
        <title>New class B carbapenemase carried by novel plasmid in Pseudomonas putida enviromental strain in eastern Amazonia.</title>
        <authorList>
            <person name="Souza C.O."/>
            <person name="Lima K.V."/>
            <person name="Brasiliense D.M."/>
            <person name="Perez-Chaparro P.J."/>
            <person name="Mamizuka E.M."/>
            <person name="Lima M.O."/>
            <person name="Lima L.N."/>
            <person name="McCulloch J.A."/>
        </authorList>
    </citation>
    <scope>NUCLEOTIDE SEQUENCE [LARGE SCALE GENOMIC DNA]</scope>
    <source>
        <strain evidence="2">IEC33019</strain>
    </source>
</reference>
<protein>
    <recommendedName>
        <fullName evidence="3">Binary cytotoxin component</fullName>
    </recommendedName>
</protein>
<proteinExistence type="predicted"/>
<dbReference type="RefSeq" id="WP_070093559.1">
    <property type="nucleotide sequence ID" value="NZ_CP016634.1"/>
</dbReference>
<dbReference type="NCBIfam" id="NF033928">
    <property type="entry name" value="alph_xenorhab_A"/>
    <property type="match status" value="1"/>
</dbReference>
<organism evidence="2">
    <name type="scientific">Pseudomonas putida</name>
    <name type="common">Arthrobacter siderocapsulatus</name>
    <dbReference type="NCBI Taxonomy" id="303"/>
    <lineage>
        <taxon>Bacteria</taxon>
        <taxon>Pseudomonadati</taxon>
        <taxon>Pseudomonadota</taxon>
        <taxon>Gammaproteobacteria</taxon>
        <taxon>Pseudomonadales</taxon>
        <taxon>Pseudomonadaceae</taxon>
        <taxon>Pseudomonas</taxon>
    </lineage>
</organism>
<dbReference type="AlphaFoldDB" id="A0A1B2F6P7"/>
<dbReference type="EMBL" id="CP016634">
    <property type="protein sequence ID" value="ANY87958.1"/>
    <property type="molecule type" value="Genomic_DNA"/>
</dbReference>
<dbReference type="SUPFAM" id="SSF58100">
    <property type="entry name" value="Bacterial hemolysins"/>
    <property type="match status" value="1"/>
</dbReference>
<dbReference type="CDD" id="cd22657">
    <property type="entry name" value="ClyA_XaxA-like"/>
    <property type="match status" value="1"/>
</dbReference>
<keyword evidence="1" id="KW-0175">Coiled coil</keyword>
<accession>A0A1B2F6P7</accession>
<feature type="coiled-coil region" evidence="1">
    <location>
        <begin position="219"/>
        <end position="289"/>
    </location>
</feature>
<sequence length="386" mass="43683">MSLQTARYETLAKDAAIQPVAMVTAMAERDGSNEGGLTLSREQIITINKYANYVFGLPKTRQTIEHWLGYKVIDEPELAPSAMFSLFNRLRNHANSWTTLSDRSKRLSSELASTANLIDVVGEEIVEECNRLRFLSREMTWEQVALAKPVKLGTEDQKVVKTLVEYLKIIGDDVRNYAERVGGVKKDSEVFRDIVKKELLPAVGNKDNALKRKEGDGLVEQLRAELKALDTEIDELKKEYDKYLTNGLTSLAGNVLSAIVAGTIYGVKAERVRKQRKSVERQRREVAAKLKARVSLEGRLKEMTQFVDDLNVRLSDVLTSASHLQTVWDHVDVYINKSVEELGSITDGQRLAIFLIYFKRFLKQWKEIERTSLQLTAVFDNAASAR</sequence>
<gene>
    <name evidence="2" type="ORF">IEC33019_2411</name>
</gene>
<evidence type="ECO:0000313" key="2">
    <source>
        <dbReference type="EMBL" id="ANY87958.1"/>
    </source>
</evidence>
<name>A0A1B2F6P7_PSEPU</name>